<dbReference type="KEGG" id="ipu:108266869"/>
<dbReference type="GO" id="GO:0051965">
    <property type="term" value="P:positive regulation of synapse assembly"/>
    <property type="evidence" value="ECO:0007669"/>
    <property type="project" value="TreeGrafter"/>
</dbReference>
<dbReference type="SMART" id="SM00082">
    <property type="entry name" value="LRRCT"/>
    <property type="match status" value="2"/>
</dbReference>
<dbReference type="GO" id="GO:0016020">
    <property type="term" value="C:membrane"/>
    <property type="evidence" value="ECO:0007669"/>
    <property type="project" value="UniProtKB-SubCell"/>
</dbReference>
<evidence type="ECO:0000256" key="3">
    <source>
        <dbReference type="ARBA" id="ARBA00022614"/>
    </source>
</evidence>
<gene>
    <name evidence="14" type="primary">slitrk5b</name>
</gene>
<feature type="domain" description="LRRCT" evidence="12">
    <location>
        <begin position="531"/>
        <end position="581"/>
    </location>
</feature>
<protein>
    <submittedName>
        <fullName evidence="14">SLIT and NTRK-like protein 5</fullName>
    </submittedName>
</protein>
<dbReference type="RefSeq" id="XP_017326170.1">
    <property type="nucleotide sequence ID" value="XM_017470681.3"/>
</dbReference>
<dbReference type="SUPFAM" id="SSF52058">
    <property type="entry name" value="L domain-like"/>
    <property type="match status" value="2"/>
</dbReference>
<sequence length="827" mass="93909">MLINMKVCVTAISFITISICFTETFDIYEEVCERLCVCEEKDGVSTTSCERRGIVSLSEVGFLRFNTHHLFLSGNLLKKLSFDDFSRYEGLRILHLGSNDIAEIEAGAFNGLNGLKRLHLNNNKIEVLRDDTFIGLERLEYLQVDYNYISRIEPNTLGGLHCLDVLILNDNLLYSLPKNVFQSVSLTHLDLRGNQLKVLPYNGLLEHLSKIVEIQLEENPWNCTCELIGLKDWLESISYKALAGDIVCETPFRLHGRDLDVISKQELCPRRAVAEYEMGAEAFHKPEAIASSNIVRSTQPTKSSHQSGKLRTKPTARASSSKPQNYGPVVAYQTKSPVSLECPTACTCNLQISDLGLNVNCQERKIERISDLNPKPYNPKKMYLTGNYITSLQSSDFLDTTGLDLIHLGNNRISIIHSKAFAELQNLRRLYLNGNLIERLTNYMFSGLENLQFLYLEYNVIREIETGTFENVPNLQLLFLNNNLLKTLPTGVFRGSNLARLNLRNNHLRNMPVDGVLEDLTSLVQIDLFENPWDCSCSIVEMKKWLEELSSGTVVNDVICESPPKFSGEDLHRVHSSDLCPVDLNVQTSLLPPSEESFPGSTVTLETTLDYNSLDPMMPLSVLILTVLLIFIVTVFITAGLCTMFKIKRQKKHKSRNTDTRSFDIIYVDRPGAKVRTSAGHVYEYVPPLPASKCTVDGVLEERYTDFEEQNALSYTSDEELRSIVNGSEFSASNRPSPLQEDNLFYRDILARSHQGSCRSSLLCKHSTAQFSPDYNVPQQYLHPDRIQQTMMYVKPNRGEYWELNAQLNFEPDYLEVHEKRTTFTQF</sequence>
<keyword evidence="4 10" id="KW-0812">Transmembrane</keyword>
<dbReference type="InterPro" id="IPR003591">
    <property type="entry name" value="Leu-rich_rpt_typical-subtyp"/>
</dbReference>
<dbReference type="STRING" id="7998.ENSIPUP00000021970"/>
<evidence type="ECO:0000313" key="14">
    <source>
        <dbReference type="RefSeq" id="XP_017326170.1"/>
    </source>
</evidence>
<feature type="region of interest" description="Disordered" evidence="9">
    <location>
        <begin position="294"/>
        <end position="327"/>
    </location>
</feature>
<evidence type="ECO:0000256" key="4">
    <source>
        <dbReference type="ARBA" id="ARBA00022692"/>
    </source>
</evidence>
<dbReference type="GeneID" id="108266869"/>
<evidence type="ECO:0000256" key="1">
    <source>
        <dbReference type="ARBA" id="ARBA00004479"/>
    </source>
</evidence>
<dbReference type="OMA" id="QRLCACE"/>
<feature type="compositionally biased region" description="Polar residues" evidence="9">
    <location>
        <begin position="294"/>
        <end position="307"/>
    </location>
</feature>
<comment type="similarity">
    <text evidence="2">Belongs to the SLITRK family.</text>
</comment>
<evidence type="ECO:0000256" key="6">
    <source>
        <dbReference type="ARBA" id="ARBA00022737"/>
    </source>
</evidence>
<dbReference type="Proteomes" id="UP000221080">
    <property type="component" value="Chromosome 6"/>
</dbReference>
<dbReference type="FunFam" id="3.80.10.10:FF:000001">
    <property type="entry name" value="SLIT and NTRK-like family, member 1"/>
    <property type="match status" value="2"/>
</dbReference>
<dbReference type="CTD" id="100331252"/>
<keyword evidence="3" id="KW-0433">Leucine-rich repeat</keyword>
<keyword evidence="8 10" id="KW-0472">Membrane</keyword>
<evidence type="ECO:0000313" key="13">
    <source>
        <dbReference type="Proteomes" id="UP000221080"/>
    </source>
</evidence>
<feature type="chain" id="PRO_5012948875" evidence="11">
    <location>
        <begin position="23"/>
        <end position="827"/>
    </location>
</feature>
<keyword evidence="6" id="KW-0677">Repeat</keyword>
<dbReference type="PROSITE" id="PS51450">
    <property type="entry name" value="LRR"/>
    <property type="match status" value="4"/>
</dbReference>
<dbReference type="PANTHER" id="PTHR45773:SF8">
    <property type="entry name" value="SLIT AND NTRK-LIKE FAMILY, MEMBER 5B"/>
    <property type="match status" value="1"/>
</dbReference>
<evidence type="ECO:0000256" key="10">
    <source>
        <dbReference type="SAM" id="Phobius"/>
    </source>
</evidence>
<evidence type="ECO:0000256" key="8">
    <source>
        <dbReference type="ARBA" id="ARBA00023136"/>
    </source>
</evidence>
<feature type="domain" description="LRRCT" evidence="12">
    <location>
        <begin position="219"/>
        <end position="269"/>
    </location>
</feature>
<keyword evidence="13" id="KW-1185">Reference proteome</keyword>
<evidence type="ECO:0000259" key="12">
    <source>
        <dbReference type="SMART" id="SM00082"/>
    </source>
</evidence>
<dbReference type="InterPro" id="IPR032675">
    <property type="entry name" value="LRR_dom_sf"/>
</dbReference>
<keyword evidence="7 10" id="KW-1133">Transmembrane helix</keyword>
<feature type="transmembrane region" description="Helical" evidence="10">
    <location>
        <begin position="622"/>
        <end position="645"/>
    </location>
</feature>
<evidence type="ECO:0000256" key="11">
    <source>
        <dbReference type="SAM" id="SignalP"/>
    </source>
</evidence>
<evidence type="ECO:0000256" key="7">
    <source>
        <dbReference type="ARBA" id="ARBA00022989"/>
    </source>
</evidence>
<evidence type="ECO:0000256" key="9">
    <source>
        <dbReference type="SAM" id="MobiDB-lite"/>
    </source>
</evidence>
<dbReference type="GO" id="GO:0007409">
    <property type="term" value="P:axonogenesis"/>
    <property type="evidence" value="ECO:0007669"/>
    <property type="project" value="TreeGrafter"/>
</dbReference>
<comment type="subcellular location">
    <subcellularLocation>
        <location evidence="1">Membrane</location>
        <topology evidence="1">Single-pass type I membrane protein</topology>
    </subcellularLocation>
</comment>
<dbReference type="AlphaFoldDB" id="A0A2D0R8L6"/>
<reference evidence="13" key="1">
    <citation type="journal article" date="2016" name="Nat. Commun.">
        <title>The channel catfish genome sequence provides insights into the evolution of scale formation in teleosts.</title>
        <authorList>
            <person name="Liu Z."/>
            <person name="Liu S."/>
            <person name="Yao J."/>
            <person name="Bao L."/>
            <person name="Zhang J."/>
            <person name="Li Y."/>
            <person name="Jiang C."/>
            <person name="Sun L."/>
            <person name="Wang R."/>
            <person name="Zhang Y."/>
            <person name="Zhou T."/>
            <person name="Zeng Q."/>
            <person name="Fu Q."/>
            <person name="Gao S."/>
            <person name="Li N."/>
            <person name="Koren S."/>
            <person name="Jiang Y."/>
            <person name="Zimin A."/>
            <person name="Xu P."/>
            <person name="Phillippy A.M."/>
            <person name="Geng X."/>
            <person name="Song L."/>
            <person name="Sun F."/>
            <person name="Li C."/>
            <person name="Wang X."/>
            <person name="Chen A."/>
            <person name="Jin Y."/>
            <person name="Yuan Z."/>
            <person name="Yang Y."/>
            <person name="Tan S."/>
            <person name="Peatman E."/>
            <person name="Lu J."/>
            <person name="Qin Z."/>
            <person name="Dunham R."/>
            <person name="Li Z."/>
            <person name="Sonstegard T."/>
            <person name="Feng J."/>
            <person name="Danzmann R.G."/>
            <person name="Schroeder S."/>
            <person name="Scheffler B."/>
            <person name="Duke M.V."/>
            <person name="Ballard L."/>
            <person name="Kucuktas H."/>
            <person name="Kaltenboeck L."/>
            <person name="Liu H."/>
            <person name="Armbruster J."/>
            <person name="Xie Y."/>
            <person name="Kirby M.L."/>
            <person name="Tian Y."/>
            <person name="Flanagan M.E."/>
            <person name="Mu W."/>
            <person name="Waldbieser G.C."/>
        </authorList>
    </citation>
    <scope>NUCLEOTIDE SEQUENCE [LARGE SCALE GENOMIC DNA]</scope>
    <source>
        <strain evidence="13">SDA103</strain>
    </source>
</reference>
<dbReference type="PANTHER" id="PTHR45773">
    <property type="entry name" value="SLIT AND NTRK-LIKE PROTEIN 4-RELATED"/>
    <property type="match status" value="1"/>
</dbReference>
<dbReference type="Pfam" id="PF13855">
    <property type="entry name" value="LRR_8"/>
    <property type="match status" value="2"/>
</dbReference>
<accession>A0A2D0R8L6</accession>
<name>A0A2D0R8L6_ICTPU</name>
<reference evidence="14" key="2">
    <citation type="submission" date="2025-08" db="UniProtKB">
        <authorList>
            <consortium name="RefSeq"/>
        </authorList>
    </citation>
    <scope>IDENTIFICATION</scope>
    <source>
        <tissue evidence="14">Blood</tissue>
    </source>
</reference>
<organism evidence="13 14">
    <name type="scientific">Ictalurus punctatus</name>
    <name type="common">Channel catfish</name>
    <name type="synonym">Silurus punctatus</name>
    <dbReference type="NCBI Taxonomy" id="7998"/>
    <lineage>
        <taxon>Eukaryota</taxon>
        <taxon>Metazoa</taxon>
        <taxon>Chordata</taxon>
        <taxon>Craniata</taxon>
        <taxon>Vertebrata</taxon>
        <taxon>Euteleostomi</taxon>
        <taxon>Actinopterygii</taxon>
        <taxon>Neopterygii</taxon>
        <taxon>Teleostei</taxon>
        <taxon>Ostariophysi</taxon>
        <taxon>Siluriformes</taxon>
        <taxon>Ictaluridae</taxon>
        <taxon>Ictalurus</taxon>
    </lineage>
</organism>
<dbReference type="Gene3D" id="3.80.10.10">
    <property type="entry name" value="Ribonuclease Inhibitor"/>
    <property type="match status" value="2"/>
</dbReference>
<proteinExistence type="inferred from homology"/>
<evidence type="ECO:0000256" key="5">
    <source>
        <dbReference type="ARBA" id="ARBA00022729"/>
    </source>
</evidence>
<dbReference type="SMART" id="SM00369">
    <property type="entry name" value="LRR_TYP"/>
    <property type="match status" value="10"/>
</dbReference>
<dbReference type="InterPro" id="IPR001611">
    <property type="entry name" value="Leu-rich_rpt"/>
</dbReference>
<dbReference type="OrthoDB" id="676979at2759"/>
<keyword evidence="5 11" id="KW-0732">Signal</keyword>
<dbReference type="InterPro" id="IPR000483">
    <property type="entry name" value="Cys-rich_flank_reg_C"/>
</dbReference>
<feature type="signal peptide" evidence="11">
    <location>
        <begin position="1"/>
        <end position="22"/>
    </location>
</feature>
<evidence type="ECO:0000256" key="2">
    <source>
        <dbReference type="ARBA" id="ARBA00010439"/>
    </source>
</evidence>